<dbReference type="AlphaFoldDB" id="A0A4R3J719"/>
<evidence type="ECO:0000313" key="7">
    <source>
        <dbReference type="Proteomes" id="UP000295304"/>
    </source>
</evidence>
<feature type="domain" description="YbhG-like alpha-helical hairpin" evidence="4">
    <location>
        <begin position="75"/>
        <end position="204"/>
    </location>
</feature>
<keyword evidence="7" id="KW-1185">Reference proteome</keyword>
<proteinExistence type="predicted"/>
<accession>A0A4R3J719</accession>
<evidence type="ECO:0000256" key="3">
    <source>
        <dbReference type="SAM" id="Coils"/>
    </source>
</evidence>
<dbReference type="Proteomes" id="UP000295304">
    <property type="component" value="Unassembled WGS sequence"/>
</dbReference>
<dbReference type="Pfam" id="PF25881">
    <property type="entry name" value="HH_YBHG"/>
    <property type="match status" value="1"/>
</dbReference>
<name>A0A4R3J719_9PROT</name>
<dbReference type="PANTHER" id="PTHR32347:SF29">
    <property type="entry name" value="UPF0194 MEMBRANE PROTEIN YBHG"/>
    <property type="match status" value="1"/>
</dbReference>
<reference evidence="6 7" key="1">
    <citation type="submission" date="2019-03" db="EMBL/GenBank/DDBJ databases">
        <title>Genomic Encyclopedia of Type Strains, Phase IV (KMG-IV): sequencing the most valuable type-strain genomes for metagenomic binning, comparative biology and taxonomic classification.</title>
        <authorList>
            <person name="Goeker M."/>
        </authorList>
    </citation>
    <scope>NUCLEOTIDE SEQUENCE [LARGE SCALE GENOMIC DNA]</scope>
    <source>
        <strain evidence="6 7">DSM 101688</strain>
    </source>
</reference>
<dbReference type="GO" id="GO:0042597">
    <property type="term" value="C:periplasmic space"/>
    <property type="evidence" value="ECO:0007669"/>
    <property type="project" value="UniProtKB-SubCell"/>
</dbReference>
<keyword evidence="2 3" id="KW-0175">Coiled coil</keyword>
<dbReference type="PANTHER" id="PTHR32347">
    <property type="entry name" value="EFFLUX SYSTEM COMPONENT YKNX-RELATED"/>
    <property type="match status" value="1"/>
</dbReference>
<dbReference type="InterPro" id="IPR059052">
    <property type="entry name" value="HH_YbhG-like"/>
</dbReference>
<evidence type="ECO:0000256" key="2">
    <source>
        <dbReference type="ARBA" id="ARBA00023054"/>
    </source>
</evidence>
<dbReference type="InterPro" id="IPR050465">
    <property type="entry name" value="UPF0194_transport"/>
</dbReference>
<feature type="coiled-coil region" evidence="3">
    <location>
        <begin position="148"/>
        <end position="208"/>
    </location>
</feature>
<evidence type="ECO:0000259" key="5">
    <source>
        <dbReference type="Pfam" id="PF25990"/>
    </source>
</evidence>
<dbReference type="NCBIfam" id="NF002939">
    <property type="entry name" value="PRK03598.1"/>
    <property type="match status" value="1"/>
</dbReference>
<dbReference type="RefSeq" id="WP_132939973.1">
    <property type="nucleotide sequence ID" value="NZ_CP119676.1"/>
</dbReference>
<evidence type="ECO:0000313" key="6">
    <source>
        <dbReference type="EMBL" id="TCS60673.1"/>
    </source>
</evidence>
<evidence type="ECO:0000256" key="1">
    <source>
        <dbReference type="ARBA" id="ARBA00004196"/>
    </source>
</evidence>
<dbReference type="Gene3D" id="1.10.287.470">
    <property type="entry name" value="Helix hairpin bin"/>
    <property type="match status" value="2"/>
</dbReference>
<dbReference type="Gene3D" id="2.40.50.100">
    <property type="match status" value="1"/>
</dbReference>
<dbReference type="OrthoDB" id="9778236at2"/>
<dbReference type="Pfam" id="PF25990">
    <property type="entry name" value="Beta-barrel_YknX"/>
    <property type="match status" value="1"/>
</dbReference>
<gene>
    <name evidence="6" type="ORF">EDD55_110150</name>
</gene>
<sequence length="338" mass="36772">MKRKAIVIGLVLIVGAAAGWWYVQRGEKGNSGVLRLYGNVDIRQVELGFRVSGRLQAMNFEEGDVVKVGDELARLDDTPYREALRIAEGEVAAQRANVKKFEAGARPAEIAQAGALVAERRATLKNTKQLLERRARLLKGGHVSQQAYDEILAQKKEAQARLRSAQDALTLAQEGFRKEDIAIARANLQVAEARLAQAQTQVADTHLKAPAGGIILSRVQQPGAIVAIGTPVYVLSLGNPVWVRSYVSEPDLGRVYPGMKVTVSTDSAPNKRYHGHIGFISPVAEFTPKTVETPDLRTDLVYRLRVIVDDADRMLRQGMPVSVDVPLEGGAAQKMPGG</sequence>
<dbReference type="EMBL" id="SLZW01000010">
    <property type="protein sequence ID" value="TCS60673.1"/>
    <property type="molecule type" value="Genomic_DNA"/>
</dbReference>
<dbReference type="SUPFAM" id="SSF111369">
    <property type="entry name" value="HlyD-like secretion proteins"/>
    <property type="match status" value="3"/>
</dbReference>
<dbReference type="Gene3D" id="2.40.30.170">
    <property type="match status" value="1"/>
</dbReference>
<dbReference type="InterPro" id="IPR058636">
    <property type="entry name" value="Beta-barrel_YknX"/>
</dbReference>
<protein>
    <submittedName>
        <fullName evidence="6">HlyD family secretion protein</fullName>
    </submittedName>
</protein>
<evidence type="ECO:0000259" key="4">
    <source>
        <dbReference type="Pfam" id="PF25881"/>
    </source>
</evidence>
<comment type="subcellular location">
    <subcellularLocation>
        <location evidence="1">Cell envelope</location>
    </subcellularLocation>
</comment>
<feature type="domain" description="YknX-like beta-barrel" evidence="5">
    <location>
        <begin position="243"/>
        <end position="325"/>
    </location>
</feature>
<organism evidence="6 7">
    <name type="scientific">Varunaivibrio sulfuroxidans</name>
    <dbReference type="NCBI Taxonomy" id="1773489"/>
    <lineage>
        <taxon>Bacteria</taxon>
        <taxon>Pseudomonadati</taxon>
        <taxon>Pseudomonadota</taxon>
        <taxon>Alphaproteobacteria</taxon>
        <taxon>Rhodospirillales</taxon>
        <taxon>Magnetovibrionaceae</taxon>
        <taxon>Varunaivibrio</taxon>
    </lineage>
</organism>
<comment type="caution">
    <text evidence="6">The sequence shown here is derived from an EMBL/GenBank/DDBJ whole genome shotgun (WGS) entry which is preliminary data.</text>
</comment>